<protein>
    <submittedName>
        <fullName evidence="1">Uncharacterized protein</fullName>
    </submittedName>
</protein>
<keyword evidence="2" id="KW-1185">Reference proteome</keyword>
<dbReference type="Proteomes" id="UP000316621">
    <property type="component" value="Chromosome 10"/>
</dbReference>
<dbReference type="AlphaFoldDB" id="A0A4Y7LBD6"/>
<accession>A0A4Y7LBD6</accession>
<gene>
    <name evidence="1" type="ORF">C5167_044180</name>
</gene>
<dbReference type="Gramene" id="RZC81601">
    <property type="protein sequence ID" value="RZC81601"/>
    <property type="gene ID" value="C5167_044180"/>
</dbReference>
<organism evidence="1 2">
    <name type="scientific">Papaver somniferum</name>
    <name type="common">Opium poppy</name>
    <dbReference type="NCBI Taxonomy" id="3469"/>
    <lineage>
        <taxon>Eukaryota</taxon>
        <taxon>Viridiplantae</taxon>
        <taxon>Streptophyta</taxon>
        <taxon>Embryophyta</taxon>
        <taxon>Tracheophyta</taxon>
        <taxon>Spermatophyta</taxon>
        <taxon>Magnoliopsida</taxon>
        <taxon>Ranunculales</taxon>
        <taxon>Papaveraceae</taxon>
        <taxon>Papaveroideae</taxon>
        <taxon>Papaver</taxon>
    </lineage>
</organism>
<sequence length="199" mass="22926">MWLEKMRVSIPSYEYCEALGTGLSRKKKFQAMGFDSTDVHKTWKRGSKSLCGVRGWKLNEVQCPSLNNYNIFINNLFVGLARKRGKKYRAPQKKAHKSQCPSLNNYNIFINNLFVGLAGERGKKYRAPQKEAHKSQPTTLLESIELRRGLNAKTENMDQDPIEMSRKITNVIGHDSDREIGTVKQNIKKKRAQKRVLRL</sequence>
<evidence type="ECO:0000313" key="2">
    <source>
        <dbReference type="Proteomes" id="UP000316621"/>
    </source>
</evidence>
<proteinExistence type="predicted"/>
<reference evidence="1 2" key="1">
    <citation type="journal article" date="2018" name="Science">
        <title>The opium poppy genome and morphinan production.</title>
        <authorList>
            <person name="Guo L."/>
            <person name="Winzer T."/>
            <person name="Yang X."/>
            <person name="Li Y."/>
            <person name="Ning Z."/>
            <person name="He Z."/>
            <person name="Teodor R."/>
            <person name="Lu Y."/>
            <person name="Bowser T.A."/>
            <person name="Graham I.A."/>
            <person name="Ye K."/>
        </authorList>
    </citation>
    <scope>NUCLEOTIDE SEQUENCE [LARGE SCALE GENOMIC DNA]</scope>
    <source>
        <strain evidence="2">cv. HN1</strain>
        <tissue evidence="1">Leaves</tissue>
    </source>
</reference>
<dbReference type="EMBL" id="CM010724">
    <property type="protein sequence ID" value="RZC81601.1"/>
    <property type="molecule type" value="Genomic_DNA"/>
</dbReference>
<evidence type="ECO:0000313" key="1">
    <source>
        <dbReference type="EMBL" id="RZC81601.1"/>
    </source>
</evidence>
<name>A0A4Y7LBD6_PAPSO</name>